<evidence type="ECO:0000256" key="1">
    <source>
        <dbReference type="SAM" id="MobiDB-lite"/>
    </source>
</evidence>
<dbReference type="EMBL" id="JAHQIW010002477">
    <property type="protein sequence ID" value="KAJ1355442.1"/>
    <property type="molecule type" value="Genomic_DNA"/>
</dbReference>
<evidence type="ECO:0000313" key="3">
    <source>
        <dbReference type="Proteomes" id="UP001196413"/>
    </source>
</evidence>
<organism evidence="2 3">
    <name type="scientific">Parelaphostrongylus tenuis</name>
    <name type="common">Meningeal worm</name>
    <dbReference type="NCBI Taxonomy" id="148309"/>
    <lineage>
        <taxon>Eukaryota</taxon>
        <taxon>Metazoa</taxon>
        <taxon>Ecdysozoa</taxon>
        <taxon>Nematoda</taxon>
        <taxon>Chromadorea</taxon>
        <taxon>Rhabditida</taxon>
        <taxon>Rhabditina</taxon>
        <taxon>Rhabditomorpha</taxon>
        <taxon>Strongyloidea</taxon>
        <taxon>Metastrongylidae</taxon>
        <taxon>Parelaphostrongylus</taxon>
    </lineage>
</organism>
<sequence length="170" mass="19252">MQSGKMQSTSTHNVRHQELKTTDIPGRYDNNVNNRQFTYKPKLIQNMIIKQNRRTRTTQHEREFDKAPSSTETTPNAQQESLDIRTSITIILRKAKSLEYQPPIKKKTYPPSKIKVDKAALSLSGGLQMVVDSEQLSQLRKQDSVKESASWTTSKPCHGSLKSFGNATCS</sequence>
<evidence type="ECO:0000313" key="2">
    <source>
        <dbReference type="EMBL" id="KAJ1355442.1"/>
    </source>
</evidence>
<accession>A0AAD5MB87</accession>
<reference evidence="2" key="1">
    <citation type="submission" date="2021-06" db="EMBL/GenBank/DDBJ databases">
        <title>Parelaphostrongylus tenuis whole genome reference sequence.</title>
        <authorList>
            <person name="Garwood T.J."/>
            <person name="Larsen P.A."/>
            <person name="Fountain-Jones N.M."/>
            <person name="Garbe J.R."/>
            <person name="Macchietto M.G."/>
            <person name="Kania S.A."/>
            <person name="Gerhold R.W."/>
            <person name="Richards J.E."/>
            <person name="Wolf T.M."/>
        </authorList>
    </citation>
    <scope>NUCLEOTIDE SEQUENCE</scope>
    <source>
        <strain evidence="2">MNPRO001-30</strain>
        <tissue evidence="2">Meninges</tissue>
    </source>
</reference>
<feature type="region of interest" description="Disordered" evidence="1">
    <location>
        <begin position="50"/>
        <end position="82"/>
    </location>
</feature>
<dbReference type="AlphaFoldDB" id="A0AAD5MB87"/>
<name>A0AAD5MB87_PARTN</name>
<dbReference type="Proteomes" id="UP001196413">
    <property type="component" value="Unassembled WGS sequence"/>
</dbReference>
<protein>
    <submittedName>
        <fullName evidence="2">Uncharacterized protein</fullName>
    </submittedName>
</protein>
<keyword evidence="3" id="KW-1185">Reference proteome</keyword>
<feature type="region of interest" description="Disordered" evidence="1">
    <location>
        <begin position="1"/>
        <end position="33"/>
    </location>
</feature>
<comment type="caution">
    <text evidence="2">The sequence shown here is derived from an EMBL/GenBank/DDBJ whole genome shotgun (WGS) entry which is preliminary data.</text>
</comment>
<feature type="compositionally biased region" description="Polar residues" evidence="1">
    <location>
        <begin position="68"/>
        <end position="82"/>
    </location>
</feature>
<gene>
    <name evidence="2" type="ORF">KIN20_012839</name>
</gene>
<feature type="compositionally biased region" description="Polar residues" evidence="1">
    <location>
        <begin position="1"/>
        <end position="12"/>
    </location>
</feature>
<proteinExistence type="predicted"/>